<dbReference type="AlphaFoldDB" id="A0A3N2BYF2"/>
<dbReference type="EMBL" id="RKHL01000001">
    <property type="protein sequence ID" value="ROR80290.1"/>
    <property type="molecule type" value="Genomic_DNA"/>
</dbReference>
<comment type="caution">
    <text evidence="1">The sequence shown here is derived from an EMBL/GenBank/DDBJ whole genome shotgun (WGS) entry which is preliminary data.</text>
</comment>
<reference evidence="1 2" key="1">
    <citation type="submission" date="2018-11" db="EMBL/GenBank/DDBJ databases">
        <title>Sequencing the genomes of 1000 actinobacteria strains.</title>
        <authorList>
            <person name="Klenk H.-P."/>
        </authorList>
    </citation>
    <scope>NUCLEOTIDE SEQUENCE [LARGE SCALE GENOMIC DNA]</scope>
    <source>
        <strain evidence="1 2">DSM 14012</strain>
    </source>
</reference>
<gene>
    <name evidence="1" type="ORF">EDD42_0327</name>
</gene>
<accession>A0A3N2BYF2</accession>
<name>A0A3N2BYF2_9MICO</name>
<keyword evidence="2" id="KW-1185">Reference proteome</keyword>
<organism evidence="1 2">
    <name type="scientific">Plantibacter flavus</name>
    <dbReference type="NCBI Taxonomy" id="150123"/>
    <lineage>
        <taxon>Bacteria</taxon>
        <taxon>Bacillati</taxon>
        <taxon>Actinomycetota</taxon>
        <taxon>Actinomycetes</taxon>
        <taxon>Micrococcales</taxon>
        <taxon>Microbacteriaceae</taxon>
        <taxon>Plantibacter</taxon>
    </lineage>
</organism>
<sequence>MYREPYDLPDEKLVLLPVIEDIEIAHLVRERAAVGGSGSLADVALGLGLDPDDYR</sequence>
<proteinExistence type="predicted"/>
<dbReference type="RefSeq" id="WP_159453400.1">
    <property type="nucleotide sequence ID" value="NZ_FXAP01000003.1"/>
</dbReference>
<evidence type="ECO:0000313" key="2">
    <source>
        <dbReference type="Proteomes" id="UP000266915"/>
    </source>
</evidence>
<protein>
    <submittedName>
        <fullName evidence="1">Uncharacterized protein</fullName>
    </submittedName>
</protein>
<dbReference type="Proteomes" id="UP000266915">
    <property type="component" value="Unassembled WGS sequence"/>
</dbReference>
<evidence type="ECO:0000313" key="1">
    <source>
        <dbReference type="EMBL" id="ROR80290.1"/>
    </source>
</evidence>